<dbReference type="Proteomes" id="UP000241764">
    <property type="component" value="Unassembled WGS sequence"/>
</dbReference>
<feature type="chain" id="PRO_5015167341" description="Rap1a immunity protein domain-containing protein" evidence="1">
    <location>
        <begin position="28"/>
        <end position="115"/>
    </location>
</feature>
<dbReference type="AlphaFoldDB" id="A0A2P7B556"/>
<dbReference type="RefSeq" id="WP_106666255.1">
    <property type="nucleotide sequence ID" value="NZ_PGGM01000012.1"/>
</dbReference>
<evidence type="ECO:0008006" key="4">
    <source>
        <dbReference type="Google" id="ProtNLM"/>
    </source>
</evidence>
<dbReference type="OrthoDB" id="8117051at2"/>
<reference evidence="3" key="1">
    <citation type="submission" date="2017-11" db="EMBL/GenBank/DDBJ databases">
        <authorList>
            <person name="Kuznetsova I."/>
            <person name="Sazanova A."/>
            <person name="Chirak E."/>
            <person name="Safronova V."/>
            <person name="Willems A."/>
        </authorList>
    </citation>
    <scope>NUCLEOTIDE SEQUENCE [LARGE SCALE GENOMIC DNA]</scope>
    <source>
        <strain evidence="3">CCBAU 03422</strain>
    </source>
</reference>
<evidence type="ECO:0000313" key="2">
    <source>
        <dbReference type="EMBL" id="PSH61579.1"/>
    </source>
</evidence>
<proteinExistence type="predicted"/>
<comment type="caution">
    <text evidence="2">The sequence shown here is derived from an EMBL/GenBank/DDBJ whole genome shotgun (WGS) entry which is preliminary data.</text>
</comment>
<name>A0A2P7B556_9HYPH</name>
<keyword evidence="1" id="KW-0732">Signal</keyword>
<dbReference type="EMBL" id="PGGM01000012">
    <property type="protein sequence ID" value="PSH61579.1"/>
    <property type="molecule type" value="Genomic_DNA"/>
</dbReference>
<protein>
    <recommendedName>
        <fullName evidence="4">Rap1a immunity protein domain-containing protein</fullName>
    </recommendedName>
</protein>
<evidence type="ECO:0000256" key="1">
    <source>
        <dbReference type="SAM" id="SignalP"/>
    </source>
</evidence>
<keyword evidence="3" id="KW-1185">Reference proteome</keyword>
<sequence length="115" mass="12513">MKTPVLSATSSLAAVLLLSCFGNLALAEEPTFAKLQGMCRNEADPLQYGYCIGFVEAIALRIAHENKNCTFLQDFIDSTNGNLAFPDLIGDLDPKEYSKDAFGAVEKFFYSKGCS</sequence>
<accession>A0A2P7B556</accession>
<feature type="signal peptide" evidence="1">
    <location>
        <begin position="1"/>
        <end position="27"/>
    </location>
</feature>
<dbReference type="PROSITE" id="PS51257">
    <property type="entry name" value="PROKAR_LIPOPROTEIN"/>
    <property type="match status" value="1"/>
</dbReference>
<gene>
    <name evidence="2" type="ORF">CU103_22480</name>
</gene>
<organism evidence="2 3">
    <name type="scientific">Phyllobacterium sophorae</name>
    <dbReference type="NCBI Taxonomy" id="1520277"/>
    <lineage>
        <taxon>Bacteria</taxon>
        <taxon>Pseudomonadati</taxon>
        <taxon>Pseudomonadota</taxon>
        <taxon>Alphaproteobacteria</taxon>
        <taxon>Hyphomicrobiales</taxon>
        <taxon>Phyllobacteriaceae</taxon>
        <taxon>Phyllobacterium</taxon>
    </lineage>
</organism>
<evidence type="ECO:0000313" key="3">
    <source>
        <dbReference type="Proteomes" id="UP000241764"/>
    </source>
</evidence>